<organism evidence="2 3">
    <name type="scientific">Dryococelus australis</name>
    <dbReference type="NCBI Taxonomy" id="614101"/>
    <lineage>
        <taxon>Eukaryota</taxon>
        <taxon>Metazoa</taxon>
        <taxon>Ecdysozoa</taxon>
        <taxon>Arthropoda</taxon>
        <taxon>Hexapoda</taxon>
        <taxon>Insecta</taxon>
        <taxon>Pterygota</taxon>
        <taxon>Neoptera</taxon>
        <taxon>Polyneoptera</taxon>
        <taxon>Phasmatodea</taxon>
        <taxon>Verophasmatodea</taxon>
        <taxon>Anareolatae</taxon>
        <taxon>Phasmatidae</taxon>
        <taxon>Eurycanthinae</taxon>
        <taxon>Dryococelus</taxon>
    </lineage>
</organism>
<evidence type="ECO:0000313" key="2">
    <source>
        <dbReference type="EMBL" id="KAJ8888380.1"/>
    </source>
</evidence>
<sequence length="810" mass="91197">MFLCVKFSVCVCYVCVHTHTLDETKYVNERKYEYDANENAETKLLRVYALRTPQNTLQRPIRLVCSLFRRHIMMQRALGFELQPLTADSKKILSVLKVKEAKEFNCQANFPVVAVGTNESPHVLAINRFLLGSPLADDRPIMYAVKYRVVFGVVWTNMTMVNSNTYTNRTDGVRLMTNYEYVSENSQQIVESSIEVSIQEVMQARMKFSVVAHGRQPPLPVTYRLDYKQGWIEVQAVNGAKEERVGVETVALERIQIVSSLGYNSDSILLMVVTSTVRQLLTTQLFRHQAVLIYCKNSDFDNDESVLASFYLVGVCCNEAMNLRSSEAQPCTCVGLDLSCARSLSNSYDWYGIHTKRKLPRDQVAIGLARSSQRTLVFGLQYIVFGLQYIVFGLQYIVFGLQYISDLLTVFNFHFGRLSDGMSGPYIASFKRQIRSSGRYTVARCDGICSQLYTVSAHSSNQSPSRFRLKEYCNLSRRGRLADFTPAVRFSVGVAPGFSHMRVVPDDTTGRRVFSGISRFLRPFIPSLPHTHLTLPSSALKTLSGVHKSRWAYLAHAGSHLCKSPCTSRVTAQPSAHFHLSLEVGRVKSSNAQQQACNSTDAEEYPASRTSAGLQKSPWKYSKKCHNTSTFWKLVNGERVEGRVSLEGLVYGVGGDIRRLAANARARRPYQNPRSSVTYPWHGRGSVPDTFMGLQIPRSLPPPPFTPYSNQPYFMPALSCVCTHTAGYRRIISRREWAATVDNYTPRLKPLLENIPKRVACVTPYLAVWDSLLVSLQACYWLRIVQGVSIYCEPIEKSTPVCACLTSSLS</sequence>
<dbReference type="EMBL" id="JARBHB010000003">
    <property type="protein sequence ID" value="KAJ8888380.1"/>
    <property type="molecule type" value="Genomic_DNA"/>
</dbReference>
<comment type="caution">
    <text evidence="2">The sequence shown here is derived from an EMBL/GenBank/DDBJ whole genome shotgun (WGS) entry which is preliminary data.</text>
</comment>
<proteinExistence type="predicted"/>
<keyword evidence="3" id="KW-1185">Reference proteome</keyword>
<feature type="chain" id="PRO_5045514459" evidence="1">
    <location>
        <begin position="19"/>
        <end position="810"/>
    </location>
</feature>
<dbReference type="Proteomes" id="UP001159363">
    <property type="component" value="Chromosome 3"/>
</dbReference>
<evidence type="ECO:0000256" key="1">
    <source>
        <dbReference type="SAM" id="SignalP"/>
    </source>
</evidence>
<reference evidence="2 3" key="1">
    <citation type="submission" date="2023-02" db="EMBL/GenBank/DDBJ databases">
        <title>LHISI_Scaffold_Assembly.</title>
        <authorList>
            <person name="Stuart O.P."/>
            <person name="Cleave R."/>
            <person name="Magrath M.J.L."/>
            <person name="Mikheyev A.S."/>
        </authorList>
    </citation>
    <scope>NUCLEOTIDE SEQUENCE [LARGE SCALE GENOMIC DNA]</scope>
    <source>
        <strain evidence="2">Daus_M_001</strain>
        <tissue evidence="2">Leg muscle</tissue>
    </source>
</reference>
<feature type="signal peptide" evidence="1">
    <location>
        <begin position="1"/>
        <end position="18"/>
    </location>
</feature>
<evidence type="ECO:0000313" key="3">
    <source>
        <dbReference type="Proteomes" id="UP001159363"/>
    </source>
</evidence>
<protein>
    <submittedName>
        <fullName evidence="2">Uncharacterized protein</fullName>
    </submittedName>
</protein>
<name>A0ABQ9HVN2_9NEOP</name>
<keyword evidence="1" id="KW-0732">Signal</keyword>
<accession>A0ABQ9HVN2</accession>
<gene>
    <name evidence="2" type="ORF">PR048_007870</name>
</gene>